<reference evidence="2" key="1">
    <citation type="journal article" date="2021" name="Mol. Ecol. Resour.">
        <title>Apolygus lucorum genome provides insights into omnivorousness and mesophyll feeding.</title>
        <authorList>
            <person name="Liu Y."/>
            <person name="Liu H."/>
            <person name="Wang H."/>
            <person name="Huang T."/>
            <person name="Liu B."/>
            <person name="Yang B."/>
            <person name="Yin L."/>
            <person name="Li B."/>
            <person name="Zhang Y."/>
            <person name="Zhang S."/>
            <person name="Jiang F."/>
            <person name="Zhang X."/>
            <person name="Ren Y."/>
            <person name="Wang B."/>
            <person name="Wang S."/>
            <person name="Lu Y."/>
            <person name="Wu K."/>
            <person name="Fan W."/>
            <person name="Wang G."/>
        </authorList>
    </citation>
    <scope>NUCLEOTIDE SEQUENCE</scope>
    <source>
        <strain evidence="2">12Hb</strain>
    </source>
</reference>
<evidence type="ECO:0000313" key="3">
    <source>
        <dbReference type="Proteomes" id="UP000466442"/>
    </source>
</evidence>
<dbReference type="Proteomes" id="UP000466442">
    <property type="component" value="Linkage Group LG1"/>
</dbReference>
<dbReference type="EMBL" id="WIXP02000001">
    <property type="protein sequence ID" value="KAF6216771.1"/>
    <property type="molecule type" value="Genomic_DNA"/>
</dbReference>
<evidence type="ECO:0000256" key="1">
    <source>
        <dbReference type="SAM" id="MobiDB-lite"/>
    </source>
</evidence>
<dbReference type="OrthoDB" id="421951at2759"/>
<protein>
    <submittedName>
        <fullName evidence="2">Uncharacterized protein</fullName>
    </submittedName>
</protein>
<sequence>MAEAKKPASQSGAPSWQGNPRARDARNQARLQNFLQKKESANNKPVGNWADEFNPQDIQLGRSDAKPWNRGGNNKKKTPQAADFQAKNESAPKDELLYDIGGCTASFPLTEKYCMNYELGGFIPLVRQAYEAIREVDARVDRQMPYCIFLHHCTVYLNAVITERIK</sequence>
<feature type="region of interest" description="Disordered" evidence="1">
    <location>
        <begin position="1"/>
        <end position="89"/>
    </location>
</feature>
<feature type="compositionally biased region" description="Polar residues" evidence="1">
    <location>
        <begin position="8"/>
        <end position="18"/>
    </location>
</feature>
<name>A0A6A4KI91_APOLU</name>
<comment type="caution">
    <text evidence="2">The sequence shown here is derived from an EMBL/GenBank/DDBJ whole genome shotgun (WGS) entry which is preliminary data.</text>
</comment>
<accession>A0A6A4KI91</accession>
<dbReference type="AlphaFoldDB" id="A0A6A4KI91"/>
<keyword evidence="3" id="KW-1185">Reference proteome</keyword>
<proteinExistence type="predicted"/>
<gene>
    <name evidence="2" type="ORF">GE061_001120</name>
</gene>
<evidence type="ECO:0000313" key="2">
    <source>
        <dbReference type="EMBL" id="KAF6216771.1"/>
    </source>
</evidence>
<organism evidence="2 3">
    <name type="scientific">Apolygus lucorum</name>
    <name type="common">Small green plant bug</name>
    <name type="synonym">Lygocoris lucorum</name>
    <dbReference type="NCBI Taxonomy" id="248454"/>
    <lineage>
        <taxon>Eukaryota</taxon>
        <taxon>Metazoa</taxon>
        <taxon>Ecdysozoa</taxon>
        <taxon>Arthropoda</taxon>
        <taxon>Hexapoda</taxon>
        <taxon>Insecta</taxon>
        <taxon>Pterygota</taxon>
        <taxon>Neoptera</taxon>
        <taxon>Paraneoptera</taxon>
        <taxon>Hemiptera</taxon>
        <taxon>Heteroptera</taxon>
        <taxon>Panheteroptera</taxon>
        <taxon>Cimicomorpha</taxon>
        <taxon>Miridae</taxon>
        <taxon>Mirini</taxon>
        <taxon>Apolygus</taxon>
    </lineage>
</organism>